<accession>A0A1I0FCJ6</accession>
<dbReference type="Proteomes" id="UP000198697">
    <property type="component" value="Unassembled WGS sequence"/>
</dbReference>
<reference evidence="2" key="1">
    <citation type="submission" date="2016-10" db="EMBL/GenBank/DDBJ databases">
        <authorList>
            <person name="Varghese N."/>
            <person name="Submissions S."/>
        </authorList>
    </citation>
    <scope>NUCLEOTIDE SEQUENCE [LARGE SCALE GENOMIC DNA]</scope>
    <source>
        <strain evidence="2">DSM 15310</strain>
    </source>
</reference>
<name>A0A1I0FCJ6_9BACT</name>
<gene>
    <name evidence="1" type="ORF">SAMN04487998_2203</name>
</gene>
<organism evidence="1 2">
    <name type="scientific">Hymenobacter actinosclerus</name>
    <dbReference type="NCBI Taxonomy" id="82805"/>
    <lineage>
        <taxon>Bacteria</taxon>
        <taxon>Pseudomonadati</taxon>
        <taxon>Bacteroidota</taxon>
        <taxon>Cytophagia</taxon>
        <taxon>Cytophagales</taxon>
        <taxon>Hymenobacteraceae</taxon>
        <taxon>Hymenobacter</taxon>
    </lineage>
</organism>
<protein>
    <submittedName>
        <fullName evidence="1">Uncharacterized protein</fullName>
    </submittedName>
</protein>
<evidence type="ECO:0000313" key="1">
    <source>
        <dbReference type="EMBL" id="SET55579.1"/>
    </source>
</evidence>
<proteinExistence type="predicted"/>
<dbReference type="EMBL" id="FOHS01000002">
    <property type="protein sequence ID" value="SET55579.1"/>
    <property type="molecule type" value="Genomic_DNA"/>
</dbReference>
<keyword evidence="2" id="KW-1185">Reference proteome</keyword>
<dbReference type="AlphaFoldDB" id="A0A1I0FCJ6"/>
<dbReference type="STRING" id="82805.SAMN04487998_2203"/>
<evidence type="ECO:0000313" key="2">
    <source>
        <dbReference type="Proteomes" id="UP000198697"/>
    </source>
</evidence>
<sequence length="432" mass="49319">MTENTRIKRLFRDAIRRGTGRAYLLMQAHPEVNFGPDILKAACTNFAYDPQCEGSRGEYIVRLMLLSAQKEYLISRVLALLVAHEQEWALTQLFDIARRLALAGYPAARTAFYQRFELGGSAGYAYAGEYELVLLDGPAGLLRAAIVRGRLLAADPENWEDDGLISFTQERNPDVAVETELEKAAATNEHVARYLQAVQESQRPEPYTPSRPAIPDLQYLRHLLANRKRRRIPRHVVRRVVRRLPARQLRLLAAEFEQETSRTRQLRYLQVFRYVKLPLGYKLLLPLAEAQPPHYTPALDDAVEALVFFQSPAIREFALARLSSSPIPWLYASLFFNNYQAGDERLLLRLVEQTTGEDAIESLAISLCAIYQKNRIKKCQKPLWAIYQRMNCGMHRAQVVELLLKRGVLPADIREEIPFDSYEGVRHLAAGC</sequence>